<evidence type="ECO:0000313" key="1">
    <source>
        <dbReference type="EMBL" id="AZI59212.1"/>
    </source>
</evidence>
<dbReference type="KEGG" id="nak:EH165_14755"/>
<evidence type="ECO:0000313" key="2">
    <source>
        <dbReference type="Proteomes" id="UP000268084"/>
    </source>
</evidence>
<organism evidence="1 2">
    <name type="scientific">Nakamurella antarctica</name>
    <dbReference type="NCBI Taxonomy" id="1902245"/>
    <lineage>
        <taxon>Bacteria</taxon>
        <taxon>Bacillati</taxon>
        <taxon>Actinomycetota</taxon>
        <taxon>Actinomycetes</taxon>
        <taxon>Nakamurellales</taxon>
        <taxon>Nakamurellaceae</taxon>
        <taxon>Nakamurella</taxon>
    </lineage>
</organism>
<dbReference type="Proteomes" id="UP000268084">
    <property type="component" value="Chromosome"/>
</dbReference>
<name>A0A3G8ZPE0_9ACTN</name>
<dbReference type="AlphaFoldDB" id="A0A3G8ZPE0"/>
<accession>A0A3G8ZPE0</accession>
<sequence>MKYPRRLKSIDLYPNPFPDGNAPTAKEEQYNWVSHTVVNLYNRQLTKLGGVPAMASHLRVFIRENQDNLRLGDPIIRTDLGVFEAAFSGIDEEARTLIGFERNLYLLNWLQNILLTMAKARDWDRTILDKAYQGCIDEGLEFTLESKPKLSPDRKYKSSFKIAFDDLDTVVSLRVLTRSGIEVAAQQARDRNSIMAPWAMRELIARATWRNTGIEEKPWIFSSGWLGWHFSVEVG</sequence>
<reference evidence="1 2" key="1">
    <citation type="submission" date="2018-11" db="EMBL/GenBank/DDBJ databases">
        <authorList>
            <person name="Da X."/>
        </authorList>
    </citation>
    <scope>NUCLEOTIDE SEQUENCE [LARGE SCALE GENOMIC DNA]</scope>
    <source>
        <strain evidence="1 2">S14-144</strain>
    </source>
</reference>
<protein>
    <submittedName>
        <fullName evidence="1">Uncharacterized protein</fullName>
    </submittedName>
</protein>
<dbReference type="EMBL" id="CP034170">
    <property type="protein sequence ID" value="AZI59212.1"/>
    <property type="molecule type" value="Genomic_DNA"/>
</dbReference>
<reference evidence="1 2" key="2">
    <citation type="submission" date="2018-12" db="EMBL/GenBank/DDBJ databases">
        <title>Nakamurella antarcticus sp. nov., isolated from Antarctica South Shetland Islands soil.</title>
        <authorList>
            <person name="Peng F."/>
        </authorList>
    </citation>
    <scope>NUCLEOTIDE SEQUENCE [LARGE SCALE GENOMIC DNA]</scope>
    <source>
        <strain evidence="1 2">S14-144</strain>
    </source>
</reference>
<dbReference type="RefSeq" id="WP_124800116.1">
    <property type="nucleotide sequence ID" value="NZ_CP034170.1"/>
</dbReference>
<gene>
    <name evidence="1" type="ORF">EH165_14755</name>
</gene>
<proteinExistence type="predicted"/>
<dbReference type="OrthoDB" id="3397487at2"/>
<keyword evidence="2" id="KW-1185">Reference proteome</keyword>